<dbReference type="KEGG" id="fcy:FRACYDRAFT_274568"/>
<feature type="transmembrane region" description="Helical" evidence="2">
    <location>
        <begin position="125"/>
        <end position="145"/>
    </location>
</feature>
<gene>
    <name evidence="4" type="ORF">FRACYDRAFT_274568</name>
</gene>
<reference evidence="4 5" key="1">
    <citation type="submission" date="2016-09" db="EMBL/GenBank/DDBJ databases">
        <title>Extensive genetic diversity and differential bi-allelic expression allows diatom success in the polar Southern Ocean.</title>
        <authorList>
            <consortium name="DOE Joint Genome Institute"/>
            <person name="Mock T."/>
            <person name="Otillar R.P."/>
            <person name="Strauss J."/>
            <person name="Dupont C."/>
            <person name="Frickenhaus S."/>
            <person name="Maumus F."/>
            <person name="Mcmullan M."/>
            <person name="Sanges R."/>
            <person name="Schmutz J."/>
            <person name="Toseland A."/>
            <person name="Valas R."/>
            <person name="Veluchamy A."/>
            <person name="Ward B.J."/>
            <person name="Allen A."/>
            <person name="Barry K."/>
            <person name="Falciatore A."/>
            <person name="Ferrante M."/>
            <person name="Fortunato A.E."/>
            <person name="Gloeckner G."/>
            <person name="Gruber A."/>
            <person name="Hipkin R."/>
            <person name="Janech M."/>
            <person name="Kroth P."/>
            <person name="Leese F."/>
            <person name="Lindquist E."/>
            <person name="Lyon B.R."/>
            <person name="Martin J."/>
            <person name="Mayer C."/>
            <person name="Parker M."/>
            <person name="Quesneville H."/>
            <person name="Raymond J."/>
            <person name="Uhlig C."/>
            <person name="Valentin K.U."/>
            <person name="Worden A.Z."/>
            <person name="Armbrust E.V."/>
            <person name="Bowler C."/>
            <person name="Green B."/>
            <person name="Moulton V."/>
            <person name="Van Oosterhout C."/>
            <person name="Grigoriev I."/>
        </authorList>
    </citation>
    <scope>NUCLEOTIDE SEQUENCE [LARGE SCALE GENOMIC DNA]</scope>
    <source>
        <strain evidence="4 5">CCMP1102</strain>
    </source>
</reference>
<dbReference type="EMBL" id="KV784355">
    <property type="protein sequence ID" value="OEU19703.1"/>
    <property type="molecule type" value="Genomic_DNA"/>
</dbReference>
<keyword evidence="5" id="KW-1185">Reference proteome</keyword>
<dbReference type="InParanoid" id="A0A1E7FPG4"/>
<evidence type="ECO:0000256" key="3">
    <source>
        <dbReference type="SAM" id="SignalP"/>
    </source>
</evidence>
<dbReference type="Proteomes" id="UP000095751">
    <property type="component" value="Unassembled WGS sequence"/>
</dbReference>
<dbReference type="OrthoDB" id="669460at2759"/>
<feature type="signal peptide" evidence="3">
    <location>
        <begin position="1"/>
        <end position="21"/>
    </location>
</feature>
<protein>
    <submittedName>
        <fullName evidence="4">Uncharacterized protein</fullName>
    </submittedName>
</protein>
<keyword evidence="3" id="KW-0732">Signal</keyword>
<feature type="transmembrane region" description="Helical" evidence="2">
    <location>
        <begin position="157"/>
        <end position="182"/>
    </location>
</feature>
<feature type="compositionally biased region" description="Low complexity" evidence="1">
    <location>
        <begin position="22"/>
        <end position="44"/>
    </location>
</feature>
<feature type="transmembrane region" description="Helical" evidence="2">
    <location>
        <begin position="289"/>
        <end position="309"/>
    </location>
</feature>
<evidence type="ECO:0000256" key="2">
    <source>
        <dbReference type="SAM" id="Phobius"/>
    </source>
</evidence>
<keyword evidence="2" id="KW-0812">Transmembrane</keyword>
<dbReference type="PANTHER" id="PTHR33876:SF4">
    <property type="entry name" value="CHLOROPLAST PROTEIN FOR GROWTH AND FERTILITY 2"/>
    <property type="match status" value="1"/>
</dbReference>
<dbReference type="PANTHER" id="PTHR33876">
    <property type="entry name" value="UNNAMED PRODUCT"/>
    <property type="match status" value="1"/>
</dbReference>
<feature type="transmembrane region" description="Helical" evidence="2">
    <location>
        <begin position="248"/>
        <end position="269"/>
    </location>
</feature>
<proteinExistence type="predicted"/>
<evidence type="ECO:0000256" key="1">
    <source>
        <dbReference type="SAM" id="MobiDB-lite"/>
    </source>
</evidence>
<feature type="chain" id="PRO_5009193425" evidence="3">
    <location>
        <begin position="22"/>
        <end position="311"/>
    </location>
</feature>
<feature type="region of interest" description="Disordered" evidence="1">
    <location>
        <begin position="22"/>
        <end position="59"/>
    </location>
</feature>
<sequence>MKYIISFVAFTILLLSQETNSFSTTSTSSGLFQRTNNPSTTTTRNRQHTERQRRRNEFPFATSIRPTSTTTSLSVATPAVAAVTGVITGGILGGALHAIAGPDHLAALLPRCCGQRWYNAGRIGILWGLGHGTSVTILGILGYALKSQLTKASGAKVILTGAAHFMEVAVGLSLIIIGIMGLKEAREWGEEMEELPTYSLSSAVTPSEGKANNGNRAVIFNGLLHGFSWDGAPSLAPALAVASWGGNLAFLSAYAAGTIGVMAIATSLIGEGTRRAGEVFNRPDLPQKLSFFTSLLAITIGVVWCGLALKA</sequence>
<organism evidence="4 5">
    <name type="scientific">Fragilariopsis cylindrus CCMP1102</name>
    <dbReference type="NCBI Taxonomy" id="635003"/>
    <lineage>
        <taxon>Eukaryota</taxon>
        <taxon>Sar</taxon>
        <taxon>Stramenopiles</taxon>
        <taxon>Ochrophyta</taxon>
        <taxon>Bacillariophyta</taxon>
        <taxon>Bacillariophyceae</taxon>
        <taxon>Bacillariophycidae</taxon>
        <taxon>Bacillariales</taxon>
        <taxon>Bacillariaceae</taxon>
        <taxon>Fragilariopsis</taxon>
    </lineage>
</organism>
<dbReference type="InterPro" id="IPR052776">
    <property type="entry name" value="Chloro_ReproSupport/MetalTrans"/>
</dbReference>
<name>A0A1E7FPG4_9STRA</name>
<evidence type="ECO:0000313" key="4">
    <source>
        <dbReference type="EMBL" id="OEU19703.1"/>
    </source>
</evidence>
<accession>A0A1E7FPG4</accession>
<evidence type="ECO:0000313" key="5">
    <source>
        <dbReference type="Proteomes" id="UP000095751"/>
    </source>
</evidence>
<dbReference type="AlphaFoldDB" id="A0A1E7FPG4"/>
<keyword evidence="2" id="KW-1133">Transmembrane helix</keyword>
<keyword evidence="2" id="KW-0472">Membrane</keyword>